<dbReference type="GO" id="GO:0016787">
    <property type="term" value="F:hydrolase activity"/>
    <property type="evidence" value="ECO:0007669"/>
    <property type="project" value="UniProtKB-KW"/>
</dbReference>
<evidence type="ECO:0000256" key="9">
    <source>
        <dbReference type="ARBA" id="ARBA00022840"/>
    </source>
</evidence>
<dbReference type="InParanoid" id="D2A1I6"/>
<dbReference type="GO" id="GO:0003677">
    <property type="term" value="F:DNA binding"/>
    <property type="evidence" value="ECO:0007669"/>
    <property type="project" value="UniProtKB-KW"/>
</dbReference>
<dbReference type="InterPro" id="IPR041430">
    <property type="entry name" value="ADD_ATRX"/>
</dbReference>
<keyword evidence="11" id="KW-0234">DNA repair</keyword>
<feature type="domain" description="PHD-type" evidence="15">
    <location>
        <begin position="378"/>
        <end position="516"/>
    </location>
</feature>
<proteinExistence type="inferred from homology"/>
<reference evidence="16 17" key="2">
    <citation type="journal article" date="2010" name="Nucleic Acids Res.">
        <title>BeetleBase in 2010: revisions to provide comprehensive genomic information for Tribolium castaneum.</title>
        <authorList>
            <person name="Kim H.S."/>
            <person name="Murphy T."/>
            <person name="Xia J."/>
            <person name="Caragea D."/>
            <person name="Park Y."/>
            <person name="Beeman R.W."/>
            <person name="Lorenzen M.D."/>
            <person name="Butcher S."/>
            <person name="Manak J.R."/>
            <person name="Brown S.J."/>
        </authorList>
    </citation>
    <scope>GENOME REANNOTATION</scope>
    <source>
        <strain evidence="16 17">Georgia GA2</strain>
    </source>
</reference>
<dbReference type="GO" id="GO:0005634">
    <property type="term" value="C:nucleus"/>
    <property type="evidence" value="ECO:0007669"/>
    <property type="project" value="UniProtKB-SubCell"/>
</dbReference>
<gene>
    <name evidence="16" type="primary">AUGUSTUS-3.0.2_08388</name>
    <name evidence="16" type="ORF">TcasGA2_TC008388</name>
</gene>
<dbReference type="EMBL" id="KQ971338">
    <property type="protein sequence ID" value="EFA02667.2"/>
    <property type="molecule type" value="Genomic_DNA"/>
</dbReference>
<dbReference type="GO" id="GO:0003678">
    <property type="term" value="F:DNA helicase activity"/>
    <property type="evidence" value="ECO:0007669"/>
    <property type="project" value="UniProtKB-EC"/>
</dbReference>
<dbReference type="InterPro" id="IPR025766">
    <property type="entry name" value="ADD"/>
</dbReference>
<evidence type="ECO:0000256" key="13">
    <source>
        <dbReference type="ARBA" id="ARBA00047995"/>
    </source>
</evidence>
<dbReference type="GO" id="GO:0008270">
    <property type="term" value="F:zinc ion binding"/>
    <property type="evidence" value="ECO:0007669"/>
    <property type="project" value="UniProtKB-KW"/>
</dbReference>
<dbReference type="Gene3D" id="3.30.40.10">
    <property type="entry name" value="Zinc/RING finger domain, C3HC4 (zinc finger)"/>
    <property type="match status" value="1"/>
</dbReference>
<comment type="subcellular location">
    <subcellularLocation>
        <location evidence="1">Nucleus</location>
    </subcellularLocation>
</comment>
<keyword evidence="17" id="KW-1185">Reference proteome</keyword>
<keyword evidence="10" id="KW-0238">DNA-binding</keyword>
<evidence type="ECO:0000256" key="12">
    <source>
        <dbReference type="ARBA" id="ARBA00023242"/>
    </source>
</evidence>
<dbReference type="GO" id="GO:0006281">
    <property type="term" value="P:DNA repair"/>
    <property type="evidence" value="ECO:0007669"/>
    <property type="project" value="UniProtKB-KW"/>
</dbReference>
<feature type="region of interest" description="Disordered" evidence="14">
    <location>
        <begin position="541"/>
        <end position="564"/>
    </location>
</feature>
<evidence type="ECO:0000256" key="3">
    <source>
        <dbReference type="ARBA" id="ARBA00022723"/>
    </source>
</evidence>
<dbReference type="AlphaFoldDB" id="D2A1I6"/>
<dbReference type="PROSITE" id="PS51533">
    <property type="entry name" value="ADD"/>
    <property type="match status" value="1"/>
</dbReference>
<keyword evidence="4" id="KW-0547">Nucleotide-binding</keyword>
<evidence type="ECO:0000256" key="11">
    <source>
        <dbReference type="ARBA" id="ARBA00023204"/>
    </source>
</evidence>
<reference evidence="16 17" key="1">
    <citation type="journal article" date="2008" name="Nature">
        <title>The genome of the model beetle and pest Tribolium castaneum.</title>
        <authorList>
            <consortium name="Tribolium Genome Sequencing Consortium"/>
            <person name="Richards S."/>
            <person name="Gibbs R.A."/>
            <person name="Weinstock G.M."/>
            <person name="Brown S.J."/>
            <person name="Denell R."/>
            <person name="Beeman R.W."/>
            <person name="Gibbs R."/>
            <person name="Beeman R.W."/>
            <person name="Brown S.J."/>
            <person name="Bucher G."/>
            <person name="Friedrich M."/>
            <person name="Grimmelikhuijzen C.J."/>
            <person name="Klingler M."/>
            <person name="Lorenzen M."/>
            <person name="Richards S."/>
            <person name="Roth S."/>
            <person name="Schroder R."/>
            <person name="Tautz D."/>
            <person name="Zdobnov E.M."/>
            <person name="Muzny D."/>
            <person name="Gibbs R.A."/>
            <person name="Weinstock G.M."/>
            <person name="Attaway T."/>
            <person name="Bell S."/>
            <person name="Buhay C.J."/>
            <person name="Chandrabose M.N."/>
            <person name="Chavez D."/>
            <person name="Clerk-Blankenburg K.P."/>
            <person name="Cree A."/>
            <person name="Dao M."/>
            <person name="Davis C."/>
            <person name="Chacko J."/>
            <person name="Dinh H."/>
            <person name="Dugan-Rocha S."/>
            <person name="Fowler G."/>
            <person name="Garner T.T."/>
            <person name="Garnes J."/>
            <person name="Gnirke A."/>
            <person name="Hawes A."/>
            <person name="Hernandez J."/>
            <person name="Hines S."/>
            <person name="Holder M."/>
            <person name="Hume J."/>
            <person name="Jhangiani S.N."/>
            <person name="Joshi V."/>
            <person name="Khan Z.M."/>
            <person name="Jackson L."/>
            <person name="Kovar C."/>
            <person name="Kowis A."/>
            <person name="Lee S."/>
            <person name="Lewis L.R."/>
            <person name="Margolis J."/>
            <person name="Morgan M."/>
            <person name="Nazareth L.V."/>
            <person name="Nguyen N."/>
            <person name="Okwuonu G."/>
            <person name="Parker D."/>
            <person name="Richards S."/>
            <person name="Ruiz S.J."/>
            <person name="Santibanez J."/>
            <person name="Savard J."/>
            <person name="Scherer S.E."/>
            <person name="Schneider B."/>
            <person name="Sodergren E."/>
            <person name="Tautz D."/>
            <person name="Vattahil S."/>
            <person name="Villasana D."/>
            <person name="White C.S."/>
            <person name="Wright R."/>
            <person name="Park Y."/>
            <person name="Beeman R.W."/>
            <person name="Lord J."/>
            <person name="Oppert B."/>
            <person name="Lorenzen M."/>
            <person name="Brown S."/>
            <person name="Wang L."/>
            <person name="Savard J."/>
            <person name="Tautz D."/>
            <person name="Richards S."/>
            <person name="Weinstock G."/>
            <person name="Gibbs R.A."/>
            <person name="Liu Y."/>
            <person name="Worley K."/>
            <person name="Weinstock G."/>
            <person name="Elsik C.G."/>
            <person name="Reese J.T."/>
            <person name="Elhaik E."/>
            <person name="Landan G."/>
            <person name="Graur D."/>
            <person name="Arensburger P."/>
            <person name="Atkinson P."/>
            <person name="Beeman R.W."/>
            <person name="Beidler J."/>
            <person name="Brown S.J."/>
            <person name="Demuth J.P."/>
            <person name="Drury D.W."/>
            <person name="Du Y.Z."/>
            <person name="Fujiwara H."/>
            <person name="Lorenzen M."/>
            <person name="Maselli V."/>
            <person name="Osanai M."/>
            <person name="Park Y."/>
            <person name="Robertson H.M."/>
            <person name="Tu Z."/>
            <person name="Wang J.J."/>
            <person name="Wang S."/>
            <person name="Richards S."/>
            <person name="Song H."/>
            <person name="Zhang L."/>
            <person name="Sodergren E."/>
            <person name="Werner D."/>
            <person name="Stanke M."/>
            <person name="Morgenstern B."/>
            <person name="Solovyev V."/>
            <person name="Kosarev P."/>
            <person name="Brown G."/>
            <person name="Chen H.C."/>
            <person name="Ermolaeva O."/>
            <person name="Hlavina W."/>
            <person name="Kapustin Y."/>
            <person name="Kiryutin B."/>
            <person name="Kitts P."/>
            <person name="Maglott D."/>
            <person name="Pruitt K."/>
            <person name="Sapojnikov V."/>
            <person name="Souvorov A."/>
            <person name="Mackey A.J."/>
            <person name="Waterhouse R.M."/>
            <person name="Wyder S."/>
            <person name="Zdobnov E.M."/>
            <person name="Zdobnov E.M."/>
            <person name="Wyder S."/>
            <person name="Kriventseva E.V."/>
            <person name="Kadowaki T."/>
            <person name="Bork P."/>
            <person name="Aranda M."/>
            <person name="Bao R."/>
            <person name="Beermann A."/>
            <person name="Berns N."/>
            <person name="Bolognesi R."/>
            <person name="Bonneton F."/>
            <person name="Bopp D."/>
            <person name="Brown S.J."/>
            <person name="Bucher G."/>
            <person name="Butts T."/>
            <person name="Chaumot A."/>
            <person name="Denell R.E."/>
            <person name="Ferrier D.E."/>
            <person name="Friedrich M."/>
            <person name="Gordon C.M."/>
            <person name="Jindra M."/>
            <person name="Klingler M."/>
            <person name="Lan Q."/>
            <person name="Lattorff H.M."/>
            <person name="Laudet V."/>
            <person name="von Levetsow C."/>
            <person name="Liu Z."/>
            <person name="Lutz R."/>
            <person name="Lynch J.A."/>
            <person name="da Fonseca R.N."/>
            <person name="Posnien N."/>
            <person name="Reuter R."/>
            <person name="Roth S."/>
            <person name="Savard J."/>
            <person name="Schinko J.B."/>
            <person name="Schmitt C."/>
            <person name="Schoppmeier M."/>
            <person name="Schroder R."/>
            <person name="Shippy T.D."/>
            <person name="Simonnet F."/>
            <person name="Marques-Souza H."/>
            <person name="Tautz D."/>
            <person name="Tomoyasu Y."/>
            <person name="Trauner J."/>
            <person name="Van der Zee M."/>
            <person name="Vervoort M."/>
            <person name="Wittkopp N."/>
            <person name="Wimmer E.A."/>
            <person name="Yang X."/>
            <person name="Jones A.K."/>
            <person name="Sattelle D.B."/>
            <person name="Ebert P.R."/>
            <person name="Nelson D."/>
            <person name="Scott J.G."/>
            <person name="Beeman R.W."/>
            <person name="Muthukrishnan S."/>
            <person name="Kramer K.J."/>
            <person name="Arakane Y."/>
            <person name="Beeman R.W."/>
            <person name="Zhu Q."/>
            <person name="Hogenkamp D."/>
            <person name="Dixit R."/>
            <person name="Oppert B."/>
            <person name="Jiang H."/>
            <person name="Zou Z."/>
            <person name="Marshall J."/>
            <person name="Elpidina E."/>
            <person name="Vinokurov K."/>
            <person name="Oppert C."/>
            <person name="Zou Z."/>
            <person name="Evans J."/>
            <person name="Lu Z."/>
            <person name="Zhao P."/>
            <person name="Sumathipala N."/>
            <person name="Altincicek B."/>
            <person name="Vilcinskas A."/>
            <person name="Williams M."/>
            <person name="Hultmark D."/>
            <person name="Hetru C."/>
            <person name="Jiang H."/>
            <person name="Grimmelikhuijzen C.J."/>
            <person name="Hauser F."/>
            <person name="Cazzamali G."/>
            <person name="Williamson M."/>
            <person name="Park Y."/>
            <person name="Li B."/>
            <person name="Tanaka Y."/>
            <person name="Predel R."/>
            <person name="Neupert S."/>
            <person name="Schachtner J."/>
            <person name="Verleyen P."/>
            <person name="Raible F."/>
            <person name="Bork P."/>
            <person name="Friedrich M."/>
            <person name="Walden K.K."/>
            <person name="Robertson H.M."/>
            <person name="Angeli S."/>
            <person name="Foret S."/>
            <person name="Bucher G."/>
            <person name="Schuetz S."/>
            <person name="Maleszka R."/>
            <person name="Wimmer E.A."/>
            <person name="Beeman R.W."/>
            <person name="Lorenzen M."/>
            <person name="Tomoyasu Y."/>
            <person name="Miller S.C."/>
            <person name="Grossmann D."/>
            <person name="Bucher G."/>
        </authorList>
    </citation>
    <scope>NUCLEOTIDE SEQUENCE [LARGE SCALE GENOMIC DNA]</scope>
    <source>
        <strain evidence="16 17">Georgia GA2</strain>
    </source>
</reference>
<evidence type="ECO:0000256" key="6">
    <source>
        <dbReference type="ARBA" id="ARBA00022771"/>
    </source>
</evidence>
<evidence type="ECO:0000256" key="1">
    <source>
        <dbReference type="ARBA" id="ARBA00004123"/>
    </source>
</evidence>
<sequence>MEDLQTDTVTDYGKKQNPGNPDFSKDSENDCGENLLNGSDELDPLGLMDQCDESIGSNSDVWKGSDSEDDSFEKEKAQTSQIENVAEEKLGETSVPTEQNEEKGETEAPETVQNVIESEGTDSAELPKDQEEAEKERETEKLDCKTDDPLSSKDHEEEKIGKLDCKTGDADVSKDQVEEKIEKLDCKTGDTDVSKDQEEAENDKTGNVDENSKDQAEVENKPENEKLDSSADVTATKSPEVPVGTEKANEKEKDSLVPQTSENQPESSQGPLAEPTQNSSKDTTPNCVAVDQDEDCHMDYDAEDDDDFDPSLLCPEVSMDVDENRVITNNGTVPNESGSGSPLPYEPLFSAFVDDVTGAEIAFNLTPEELELKKRLYGATNPIQYTRIHCTACNVHLGSALEGQNNRFVHPLLKVLICKECYHFYTSGEFEKDEDGSELYCRWCGQGGQVLCCSKCEFVFCKRCIRTNFGRKKMFEIRDSDSWECFRCNSSQIITQRIACYEFFEYIRREMAWAANANNQELWSKDYSRCCGGDKKRSAVGEEKKAKRKKSSDPDYNPFVDYSKMSEPKTDPLAFGGNKVTLPKLVQIVPKVNSVGDKTKDNDIEFVRQIPAPHVTINPTNRPAYRTILPAVRPGLQPSTYVRLNPASPLAPTTNRFVSTAINNRNLMKHEWFEKTVRAAARVNSHLSYTLTQLNKAQSQAGSVEELAVVHNKLQEILSSSINSLIQIRKNLRTEFIAGIKTVHLPSKKPEQSDDDVIIVSPPAVMPKPAPCPTKTAIDPLIIIEKPKTNSTKTVTTGPQKGFLKVKSVSELQNIPPECITIPDDPPTVTNKPCNGGSPKVETYKVADKSVDVKKMMAVRVNLIRDDLEKLQRQMKKNS</sequence>
<evidence type="ECO:0000256" key="8">
    <source>
        <dbReference type="ARBA" id="ARBA00022833"/>
    </source>
</evidence>
<evidence type="ECO:0000259" key="15">
    <source>
        <dbReference type="PROSITE" id="PS51533"/>
    </source>
</evidence>
<organism evidence="16 17">
    <name type="scientific">Tribolium castaneum</name>
    <name type="common">Red flour beetle</name>
    <dbReference type="NCBI Taxonomy" id="7070"/>
    <lineage>
        <taxon>Eukaryota</taxon>
        <taxon>Metazoa</taxon>
        <taxon>Ecdysozoa</taxon>
        <taxon>Arthropoda</taxon>
        <taxon>Hexapoda</taxon>
        <taxon>Insecta</taxon>
        <taxon>Pterygota</taxon>
        <taxon>Neoptera</taxon>
        <taxon>Endopterygota</taxon>
        <taxon>Coleoptera</taxon>
        <taxon>Polyphaga</taxon>
        <taxon>Cucujiformia</taxon>
        <taxon>Tenebrionidae</taxon>
        <taxon>Tenebrionidae incertae sedis</taxon>
        <taxon>Tribolium</taxon>
    </lineage>
</organism>
<comment type="catalytic activity">
    <reaction evidence="13">
        <text>ATP + H2O = ADP + phosphate + H(+)</text>
        <dbReference type="Rhea" id="RHEA:13065"/>
        <dbReference type="ChEBI" id="CHEBI:15377"/>
        <dbReference type="ChEBI" id="CHEBI:15378"/>
        <dbReference type="ChEBI" id="CHEBI:30616"/>
        <dbReference type="ChEBI" id="CHEBI:43474"/>
        <dbReference type="ChEBI" id="CHEBI:456216"/>
        <dbReference type="EC" id="3.6.4.12"/>
    </reaction>
</comment>
<evidence type="ECO:0000256" key="5">
    <source>
        <dbReference type="ARBA" id="ARBA00022763"/>
    </source>
</evidence>
<dbReference type="CDD" id="cd11726">
    <property type="entry name" value="ADDz_ATRX"/>
    <property type="match status" value="1"/>
</dbReference>
<dbReference type="InterPro" id="IPR052131">
    <property type="entry name" value="ATRX_domain-containing"/>
</dbReference>
<evidence type="ECO:0000256" key="10">
    <source>
        <dbReference type="ARBA" id="ARBA00023125"/>
    </source>
</evidence>
<keyword evidence="6" id="KW-0863">Zinc-finger</keyword>
<keyword evidence="5" id="KW-0227">DNA damage</keyword>
<dbReference type="Pfam" id="PF17981">
    <property type="entry name" value="ADD_ATRX"/>
    <property type="match status" value="1"/>
</dbReference>
<name>D2A1I6_TRICA</name>
<keyword evidence="7" id="KW-0378">Hydrolase</keyword>
<evidence type="ECO:0000256" key="4">
    <source>
        <dbReference type="ARBA" id="ARBA00022741"/>
    </source>
</evidence>
<accession>D2A1I6</accession>
<comment type="similarity">
    <text evidence="2">Belongs to the SNF2/RAD54 helicase family.</text>
</comment>
<keyword evidence="12" id="KW-0539">Nucleus</keyword>
<dbReference type="PANTHER" id="PTHR46357">
    <property type="entry name" value="TRANSCRIPTIONAL REGULATOR ATRX"/>
    <property type="match status" value="1"/>
</dbReference>
<evidence type="ECO:0000256" key="14">
    <source>
        <dbReference type="SAM" id="MobiDB-lite"/>
    </source>
</evidence>
<dbReference type="Proteomes" id="UP000007266">
    <property type="component" value="Linkage group 4"/>
</dbReference>
<keyword evidence="9" id="KW-0067">ATP-binding</keyword>
<dbReference type="STRING" id="7070.D2A1I6"/>
<feature type="compositionally biased region" description="Polar residues" evidence="14">
    <location>
        <begin position="257"/>
        <end position="286"/>
    </location>
</feature>
<dbReference type="OrthoDB" id="6286493at2759"/>
<dbReference type="GO" id="GO:0005524">
    <property type="term" value="F:ATP binding"/>
    <property type="evidence" value="ECO:0007669"/>
    <property type="project" value="UniProtKB-KW"/>
</dbReference>
<dbReference type="GO" id="GO:0010468">
    <property type="term" value="P:regulation of gene expression"/>
    <property type="evidence" value="ECO:0007669"/>
    <property type="project" value="UniProtKB-ARBA"/>
</dbReference>
<evidence type="ECO:0000313" key="16">
    <source>
        <dbReference type="EMBL" id="EFA02667.2"/>
    </source>
</evidence>
<dbReference type="InterPro" id="IPR011011">
    <property type="entry name" value="Znf_FYVE_PHD"/>
</dbReference>
<keyword evidence="8" id="KW-0862">Zinc</keyword>
<feature type="region of interest" description="Disordered" evidence="14">
    <location>
        <begin position="1"/>
        <end position="288"/>
    </location>
</feature>
<dbReference type="SUPFAM" id="SSF57903">
    <property type="entry name" value="FYVE/PHD zinc finger"/>
    <property type="match status" value="1"/>
</dbReference>
<evidence type="ECO:0000313" key="17">
    <source>
        <dbReference type="Proteomes" id="UP000007266"/>
    </source>
</evidence>
<dbReference type="eggNOG" id="KOG1015">
    <property type="taxonomic scope" value="Eukaryota"/>
</dbReference>
<feature type="compositionally biased region" description="Basic and acidic residues" evidence="14">
    <location>
        <begin position="125"/>
        <end position="229"/>
    </location>
</feature>
<dbReference type="PANTHER" id="PTHR46357:SF1">
    <property type="entry name" value="TRANSCRIPTIONAL REGULATOR ATRX"/>
    <property type="match status" value="1"/>
</dbReference>
<evidence type="ECO:0000256" key="7">
    <source>
        <dbReference type="ARBA" id="ARBA00022801"/>
    </source>
</evidence>
<dbReference type="InterPro" id="IPR013083">
    <property type="entry name" value="Znf_RING/FYVE/PHD"/>
</dbReference>
<evidence type="ECO:0000256" key="2">
    <source>
        <dbReference type="ARBA" id="ARBA00007025"/>
    </source>
</evidence>
<dbReference type="HOGENOM" id="CLU_318156_0_0_1"/>
<protein>
    <recommendedName>
        <fullName evidence="15">PHD-type domain-containing protein</fullName>
    </recommendedName>
</protein>
<keyword evidence="3" id="KW-0479">Metal-binding</keyword>